<accession>A0A6N2SZJ6</accession>
<evidence type="ECO:0000256" key="1">
    <source>
        <dbReference type="SAM" id="Phobius"/>
    </source>
</evidence>
<proteinExistence type="predicted"/>
<keyword evidence="1" id="KW-0472">Membrane</keyword>
<protein>
    <submittedName>
        <fullName evidence="2">Uncharacterized protein</fullName>
    </submittedName>
</protein>
<gene>
    <name evidence="2" type="ORF">CNLFYP112_01528</name>
</gene>
<name>A0A6N2SZJ6_9FIRM</name>
<organism evidence="2">
    <name type="scientific">[Clostridium] nexile</name>
    <dbReference type="NCBI Taxonomy" id="29361"/>
    <lineage>
        <taxon>Bacteria</taxon>
        <taxon>Bacillati</taxon>
        <taxon>Bacillota</taxon>
        <taxon>Clostridia</taxon>
        <taxon>Lachnospirales</taxon>
        <taxon>Lachnospiraceae</taxon>
        <taxon>Tyzzerella</taxon>
    </lineage>
</organism>
<evidence type="ECO:0000313" key="2">
    <source>
        <dbReference type="EMBL" id="VYS97898.1"/>
    </source>
</evidence>
<sequence>MTESEKRREELLRRARTIYSDKKIPPAVHPRYQSFYTKLYDTQEEHEMTGSHSTFGVRMFIAILLFALFVAMDYKGAQYAAVDSKKIIQEIERQVDID</sequence>
<dbReference type="EMBL" id="CACRTG010000008">
    <property type="protein sequence ID" value="VYS97898.1"/>
    <property type="molecule type" value="Genomic_DNA"/>
</dbReference>
<keyword evidence="1" id="KW-1133">Transmembrane helix</keyword>
<feature type="transmembrane region" description="Helical" evidence="1">
    <location>
        <begin position="55"/>
        <end position="74"/>
    </location>
</feature>
<reference evidence="2" key="1">
    <citation type="submission" date="2019-11" db="EMBL/GenBank/DDBJ databases">
        <authorList>
            <person name="Feng L."/>
        </authorList>
    </citation>
    <scope>NUCLEOTIDE SEQUENCE</scope>
    <source>
        <strain evidence="2">CnexileLFYP112</strain>
    </source>
</reference>
<dbReference type="AlphaFoldDB" id="A0A6N2SZJ6"/>
<keyword evidence="1" id="KW-0812">Transmembrane</keyword>